<evidence type="ECO:0000259" key="1">
    <source>
        <dbReference type="PROSITE" id="PS50105"/>
    </source>
</evidence>
<dbReference type="SUPFAM" id="SSF47769">
    <property type="entry name" value="SAM/Pointed domain"/>
    <property type="match status" value="1"/>
</dbReference>
<feature type="domain" description="SAM" evidence="1">
    <location>
        <begin position="16"/>
        <end position="58"/>
    </location>
</feature>
<evidence type="ECO:0000313" key="2">
    <source>
        <dbReference type="EMBL" id="GBG41411.1"/>
    </source>
</evidence>
<protein>
    <recommendedName>
        <fullName evidence="1">SAM domain-containing protein</fullName>
    </recommendedName>
</protein>
<dbReference type="InterPro" id="IPR013761">
    <property type="entry name" value="SAM/pointed_sf"/>
</dbReference>
<dbReference type="Pfam" id="PF00536">
    <property type="entry name" value="SAM_1"/>
    <property type="match status" value="1"/>
</dbReference>
<gene>
    <name evidence="2" type="ORF">CBR_g74397</name>
</gene>
<dbReference type="EMBL" id="BFEA01002389">
    <property type="protein sequence ID" value="GBG41411.1"/>
    <property type="molecule type" value="Genomic_DNA"/>
</dbReference>
<name>A0A388JJR6_CHABU</name>
<dbReference type="InterPro" id="IPR001660">
    <property type="entry name" value="SAM"/>
</dbReference>
<accession>A0A388JJR6</accession>
<evidence type="ECO:0000313" key="3">
    <source>
        <dbReference type="Proteomes" id="UP000265515"/>
    </source>
</evidence>
<dbReference type="STRING" id="69332.A0A388JJR6"/>
<dbReference type="SMART" id="SM00454">
    <property type="entry name" value="SAM"/>
    <property type="match status" value="1"/>
</dbReference>
<organism evidence="2 3">
    <name type="scientific">Chara braunii</name>
    <name type="common">Braun's stonewort</name>
    <dbReference type="NCBI Taxonomy" id="69332"/>
    <lineage>
        <taxon>Eukaryota</taxon>
        <taxon>Viridiplantae</taxon>
        <taxon>Streptophyta</taxon>
        <taxon>Charophyceae</taxon>
        <taxon>Charales</taxon>
        <taxon>Characeae</taxon>
        <taxon>Chara</taxon>
    </lineage>
</organism>
<dbReference type="PROSITE" id="PS50105">
    <property type="entry name" value="SAM_DOMAIN"/>
    <property type="match status" value="1"/>
</dbReference>
<dbReference type="Gene3D" id="1.10.150.50">
    <property type="entry name" value="Transcription Factor, Ets-1"/>
    <property type="match status" value="1"/>
</dbReference>
<reference evidence="2 3" key="1">
    <citation type="journal article" date="2018" name="Cell">
        <title>The Chara Genome: Secondary Complexity and Implications for Plant Terrestrialization.</title>
        <authorList>
            <person name="Nishiyama T."/>
            <person name="Sakayama H."/>
            <person name="Vries J.D."/>
            <person name="Buschmann H."/>
            <person name="Saint-Marcoux D."/>
            <person name="Ullrich K.K."/>
            <person name="Haas F.B."/>
            <person name="Vanderstraeten L."/>
            <person name="Becker D."/>
            <person name="Lang D."/>
            <person name="Vosolsobe S."/>
            <person name="Rombauts S."/>
            <person name="Wilhelmsson P.K.I."/>
            <person name="Janitza P."/>
            <person name="Kern R."/>
            <person name="Heyl A."/>
            <person name="Rumpler F."/>
            <person name="Villalobos L.I.A.C."/>
            <person name="Clay J.M."/>
            <person name="Skokan R."/>
            <person name="Toyoda A."/>
            <person name="Suzuki Y."/>
            <person name="Kagoshima H."/>
            <person name="Schijlen E."/>
            <person name="Tajeshwar N."/>
            <person name="Catarino B."/>
            <person name="Hetherington A.J."/>
            <person name="Saltykova A."/>
            <person name="Bonnot C."/>
            <person name="Breuninger H."/>
            <person name="Symeonidi A."/>
            <person name="Radhakrishnan G.V."/>
            <person name="Van Nieuwerburgh F."/>
            <person name="Deforce D."/>
            <person name="Chang C."/>
            <person name="Karol K.G."/>
            <person name="Hedrich R."/>
            <person name="Ulvskov P."/>
            <person name="Glockner G."/>
            <person name="Delwiche C.F."/>
            <person name="Petrasek J."/>
            <person name="Van de Peer Y."/>
            <person name="Friml J."/>
            <person name="Beilby M."/>
            <person name="Dolan L."/>
            <person name="Kohara Y."/>
            <person name="Sugano S."/>
            <person name="Fujiyama A."/>
            <person name="Delaux P.-M."/>
            <person name="Quint M."/>
            <person name="TheiBen G."/>
            <person name="Hagemann M."/>
            <person name="Harholt J."/>
            <person name="Dunand C."/>
            <person name="Zachgo S."/>
            <person name="Langdale J."/>
            <person name="Maumus F."/>
            <person name="Straeten D.V.D."/>
            <person name="Gould S.B."/>
            <person name="Rensing S.A."/>
        </authorList>
    </citation>
    <scope>NUCLEOTIDE SEQUENCE [LARGE SCALE GENOMIC DNA]</scope>
    <source>
        <strain evidence="2 3">S276</strain>
    </source>
</reference>
<sequence length="76" mass="8775">MTSREMSTVPADPKQWTKEDVASWLTEKGFQQYAEVFIEHEITGSMLLQLDRESLAELIPILAHVLTVHEHIQELK</sequence>
<dbReference type="OrthoDB" id="2139176at2759"/>
<dbReference type="Proteomes" id="UP000265515">
    <property type="component" value="Unassembled WGS sequence"/>
</dbReference>
<dbReference type="AlphaFoldDB" id="A0A388JJR6"/>
<dbReference type="Gramene" id="GBG41411">
    <property type="protein sequence ID" value="GBG41411"/>
    <property type="gene ID" value="CBR_g74397"/>
</dbReference>
<keyword evidence="3" id="KW-1185">Reference proteome</keyword>
<feature type="non-terminal residue" evidence="2">
    <location>
        <position position="76"/>
    </location>
</feature>
<proteinExistence type="predicted"/>
<comment type="caution">
    <text evidence="2">The sequence shown here is derived from an EMBL/GenBank/DDBJ whole genome shotgun (WGS) entry which is preliminary data.</text>
</comment>